<feature type="region of interest" description="Disordered" evidence="1">
    <location>
        <begin position="43"/>
        <end position="88"/>
    </location>
</feature>
<gene>
    <name evidence="2" type="ORF">CLF_113343</name>
</gene>
<proteinExistence type="predicted"/>
<dbReference type="EMBL" id="DF145174">
    <property type="protein sequence ID" value="GAA57913.1"/>
    <property type="molecule type" value="Genomic_DNA"/>
</dbReference>
<evidence type="ECO:0000313" key="2">
    <source>
        <dbReference type="EMBL" id="GAA57913.1"/>
    </source>
</evidence>
<feature type="non-terminal residue" evidence="2">
    <location>
        <position position="1"/>
    </location>
</feature>
<evidence type="ECO:0000313" key="3">
    <source>
        <dbReference type="Proteomes" id="UP000008909"/>
    </source>
</evidence>
<dbReference type="AlphaFoldDB" id="G7YY84"/>
<name>G7YY84_CLOSI</name>
<feature type="compositionally biased region" description="Basic and acidic residues" evidence="1">
    <location>
        <begin position="58"/>
        <end position="72"/>
    </location>
</feature>
<sequence length="172" mass="19769">ILFYFITVYLFSTEAKHERGLIPTGDELDDEDMDELDASYHCKKKKSLRSSIPDPDDERFSGDDDFSDHIDASEDEDGDDGSDDEFTLKKNAYSSPKLSDLFASADEIGHLYAARETGRERRQRLWEQKRAADLSPRSSRFNRKRVGGEKSRKPGRMPIQIKKTGSKRRRCV</sequence>
<reference key="2">
    <citation type="submission" date="2011-10" db="EMBL/GenBank/DDBJ databases">
        <title>The genome and transcriptome sequence of Clonorchis sinensis provide insights into the carcinogenic liver fluke.</title>
        <authorList>
            <person name="Wang X."/>
            <person name="Huang Y."/>
            <person name="Chen W."/>
            <person name="Liu H."/>
            <person name="Guo L."/>
            <person name="Chen Y."/>
            <person name="Luo F."/>
            <person name="Zhou W."/>
            <person name="Sun J."/>
            <person name="Mao Q."/>
            <person name="Liang P."/>
            <person name="Zhou C."/>
            <person name="Tian Y."/>
            <person name="Men J."/>
            <person name="Lv X."/>
            <person name="Huang L."/>
            <person name="Zhou J."/>
            <person name="Hu Y."/>
            <person name="Li R."/>
            <person name="Zhang F."/>
            <person name="Lei H."/>
            <person name="Li X."/>
            <person name="Hu X."/>
            <person name="Liang C."/>
            <person name="Xu J."/>
            <person name="Wu Z."/>
            <person name="Yu X."/>
        </authorList>
    </citation>
    <scope>NUCLEOTIDE SEQUENCE</scope>
    <source>
        <strain>Henan</strain>
    </source>
</reference>
<feature type="region of interest" description="Disordered" evidence="1">
    <location>
        <begin position="116"/>
        <end position="172"/>
    </location>
</feature>
<keyword evidence="3" id="KW-1185">Reference proteome</keyword>
<protein>
    <submittedName>
        <fullName evidence="2">Uncharacterized protein</fullName>
    </submittedName>
</protein>
<evidence type="ECO:0000256" key="1">
    <source>
        <dbReference type="SAM" id="MobiDB-lite"/>
    </source>
</evidence>
<accession>G7YY84</accession>
<feature type="compositionally biased region" description="Basic and acidic residues" evidence="1">
    <location>
        <begin position="116"/>
        <end position="132"/>
    </location>
</feature>
<feature type="compositionally biased region" description="Acidic residues" evidence="1">
    <location>
        <begin position="73"/>
        <end position="85"/>
    </location>
</feature>
<reference evidence="2" key="1">
    <citation type="journal article" date="2011" name="Genome Biol.">
        <title>The draft genome of the carcinogenic human liver fluke Clonorchis sinensis.</title>
        <authorList>
            <person name="Wang X."/>
            <person name="Chen W."/>
            <person name="Huang Y."/>
            <person name="Sun J."/>
            <person name="Men J."/>
            <person name="Liu H."/>
            <person name="Luo F."/>
            <person name="Guo L."/>
            <person name="Lv X."/>
            <person name="Deng C."/>
            <person name="Zhou C."/>
            <person name="Fan Y."/>
            <person name="Li X."/>
            <person name="Huang L."/>
            <person name="Hu Y."/>
            <person name="Liang C."/>
            <person name="Hu X."/>
            <person name="Xu J."/>
            <person name="Yu X."/>
        </authorList>
    </citation>
    <scope>NUCLEOTIDE SEQUENCE [LARGE SCALE GENOMIC DNA]</scope>
    <source>
        <strain evidence="2">Henan</strain>
    </source>
</reference>
<organism evidence="2 3">
    <name type="scientific">Clonorchis sinensis</name>
    <name type="common">Chinese liver fluke</name>
    <dbReference type="NCBI Taxonomy" id="79923"/>
    <lineage>
        <taxon>Eukaryota</taxon>
        <taxon>Metazoa</taxon>
        <taxon>Spiralia</taxon>
        <taxon>Lophotrochozoa</taxon>
        <taxon>Platyhelminthes</taxon>
        <taxon>Trematoda</taxon>
        <taxon>Digenea</taxon>
        <taxon>Opisthorchiida</taxon>
        <taxon>Opisthorchiata</taxon>
        <taxon>Opisthorchiidae</taxon>
        <taxon>Clonorchis</taxon>
    </lineage>
</organism>
<dbReference type="Proteomes" id="UP000008909">
    <property type="component" value="Unassembled WGS sequence"/>
</dbReference>